<keyword evidence="1" id="KW-0808">Transferase</keyword>
<gene>
    <name evidence="3" type="ORF">D9757_001219</name>
</gene>
<comment type="catalytic activity">
    <reaction evidence="1">
        <text>RNA(n) + a ribonucleoside 5'-triphosphate = RNA(n+1) + diphosphate</text>
        <dbReference type="Rhea" id="RHEA:21248"/>
        <dbReference type="Rhea" id="RHEA-COMP:14527"/>
        <dbReference type="Rhea" id="RHEA-COMP:17342"/>
        <dbReference type="ChEBI" id="CHEBI:33019"/>
        <dbReference type="ChEBI" id="CHEBI:61557"/>
        <dbReference type="ChEBI" id="CHEBI:140395"/>
        <dbReference type="EC" id="2.7.7.48"/>
    </reaction>
</comment>
<dbReference type="GO" id="GO:0003723">
    <property type="term" value="F:RNA binding"/>
    <property type="evidence" value="ECO:0007669"/>
    <property type="project" value="UniProtKB-KW"/>
</dbReference>
<keyword evidence="4" id="KW-1185">Reference proteome</keyword>
<sequence>MAPIEPLYTGSGQQIGLKAIPSQVDKWDVIKAIADCLHNPPFRQPRPDRKLNFFVRLFRHERGGVHNGTGVLSVPSTRIANQFLNHVRGNPIRLGGSNLRFRDRRKSTSVRDTARLQNAPFVDPEREQDRERRVEELEHGVGLRVAKVQFGLLFMDPGATAGSSRKYSSEWEKEYNESGQAWLKLKFDHKLVNIEVGNRLSENVGTNIVIDFASIAKIAVGYDYGYACLVELVIIFDTHTPPLFEENDFYRAQTGNARDDRGMLRMKSRIGSVERHETHARIAPFAYTVRVLLPDNVRDGKDVIEQFRDLCGVALLETRIILSKVEAAGWCFFSEARLREWRLYTSTWDWPIAFQLEALLRNGRLHTLQLLDMKAKLRQLHGKHGTKYVSEVLRKYGEQLSDPGRSAVEGHMKCFERVVSKFVFKEKLPSSRIFPCYHIVITPTRMMLEGPYATESNRIIRQYAGFEDHFIRVAFCDEDRLRMRWNREYDDSRSFLNEQTDDAAEDEEDPEFEEEVYKDLPFLEERISNMLRGFELAGRHFEFLAYSSSALRDHSVWFMTPFRHPRIGLVTAQRIRDTIGDFSVPIDQEIDPDNPPLLWCPSKYAARLAQAFTSTESSVRIRRNEWEVMPDMGRKPYLHSDGVGTISEELGNEIWRVLCLAHPSRADHAIEPSAYQIRFLGFKGVVVVDRELDKTSGGIRMRLRPSMRKFESNSADEADIEISDAFGTPLVAYFNKALVMILEDRGVKRESFMKLLEDAKSAAHLVDESISECHSFLASHSFGGAFHLPWILEQLAKRNADIKSLTSTKTNIDTPFLQGLRHVSQMQVLKEIKFDARIPIPSSHLLVGVADEGPSYVTDSSRLDFDSDNTYCLAENQIFACVQRPGDPEPQYIKGACLIWRSPLVHPGDVQRVHAIGEPPAHKKCLFRHLKNVVVLPSQGKRSLASCLSGGDLDGDTYTVSTYDQILPSVSSEAMSYTPGKTMSIGKACEIEDVHKFIVEYFSSDLLGLLSDRLLVIADQSEKGFFDPDCVKLAHKCSQAVDYPKNGIRVERKNIPRALIRAKPDWKAAEVVKDRKFDYYESNRILGYMYRAIEPKEVTLPDEWTVSLKPAPLPFPTDSISLLLFDAVFQHLPPFDRGRDDSDIELLFQNYVDNLRYISAIHNLSNDASVRLTEQEIILGIILANCSERRWKKERVYRMRTHTSDLVQETKQGFQPPDRAGEVIEDREGLLFILDKAWYAWISRQDDIFGTNSFKLIALGSILDCLEKLAKM</sequence>
<keyword evidence="1" id="KW-0548">Nucleotidyltransferase</keyword>
<dbReference type="PANTHER" id="PTHR23079">
    <property type="entry name" value="RNA-DEPENDENT RNA POLYMERASE"/>
    <property type="match status" value="1"/>
</dbReference>
<dbReference type="Pfam" id="PF05183">
    <property type="entry name" value="RdRP"/>
    <property type="match status" value="1"/>
</dbReference>
<evidence type="ECO:0000256" key="1">
    <source>
        <dbReference type="RuleBase" id="RU363098"/>
    </source>
</evidence>
<feature type="domain" description="RDRP core" evidence="2">
    <location>
        <begin position="441"/>
        <end position="1093"/>
    </location>
</feature>
<comment type="similarity">
    <text evidence="1">Belongs to the RdRP family.</text>
</comment>
<name>A0A8H5I0S9_9AGAR</name>
<keyword evidence="1" id="KW-0694">RNA-binding</keyword>
<dbReference type="GO" id="GO:0003968">
    <property type="term" value="F:RNA-directed RNA polymerase activity"/>
    <property type="evidence" value="ECO:0007669"/>
    <property type="project" value="UniProtKB-KW"/>
</dbReference>
<evidence type="ECO:0000259" key="2">
    <source>
        <dbReference type="Pfam" id="PF05183"/>
    </source>
</evidence>
<dbReference type="EMBL" id="JAACJN010000003">
    <property type="protein sequence ID" value="KAF5392927.1"/>
    <property type="molecule type" value="Genomic_DNA"/>
</dbReference>
<dbReference type="GO" id="GO:0031380">
    <property type="term" value="C:nuclear RNA-directed RNA polymerase complex"/>
    <property type="evidence" value="ECO:0007669"/>
    <property type="project" value="TreeGrafter"/>
</dbReference>
<accession>A0A8H5I0S9</accession>
<dbReference type="OrthoDB" id="6513042at2759"/>
<dbReference type="EC" id="2.7.7.48" evidence="1"/>
<dbReference type="InterPro" id="IPR057596">
    <property type="entry name" value="RDRP_core"/>
</dbReference>
<protein>
    <recommendedName>
        <fullName evidence="1">RNA-dependent RNA polymerase</fullName>
        <ecNumber evidence="1">2.7.7.48</ecNumber>
    </recommendedName>
</protein>
<dbReference type="PANTHER" id="PTHR23079:SF55">
    <property type="entry name" value="RNA-DIRECTED RNA POLYMERASE"/>
    <property type="match status" value="1"/>
</dbReference>
<proteinExistence type="inferred from homology"/>
<evidence type="ECO:0000313" key="3">
    <source>
        <dbReference type="EMBL" id="KAF5392927.1"/>
    </source>
</evidence>
<comment type="caution">
    <text evidence="3">The sequence shown here is derived from an EMBL/GenBank/DDBJ whole genome shotgun (WGS) entry which is preliminary data.</text>
</comment>
<reference evidence="3 4" key="1">
    <citation type="journal article" date="2020" name="ISME J.">
        <title>Uncovering the hidden diversity of litter-decomposition mechanisms in mushroom-forming fungi.</title>
        <authorList>
            <person name="Floudas D."/>
            <person name="Bentzer J."/>
            <person name="Ahren D."/>
            <person name="Johansson T."/>
            <person name="Persson P."/>
            <person name="Tunlid A."/>
        </authorList>
    </citation>
    <scope>NUCLEOTIDE SEQUENCE [LARGE SCALE GENOMIC DNA]</scope>
    <source>
        <strain evidence="3 4">CBS 406.79</strain>
    </source>
</reference>
<dbReference type="InterPro" id="IPR007855">
    <property type="entry name" value="RDRP"/>
</dbReference>
<dbReference type="AlphaFoldDB" id="A0A8H5I0S9"/>
<keyword evidence="1" id="KW-0696">RNA-directed RNA polymerase</keyword>
<evidence type="ECO:0000313" key="4">
    <source>
        <dbReference type="Proteomes" id="UP000518752"/>
    </source>
</evidence>
<dbReference type="GO" id="GO:0030422">
    <property type="term" value="P:siRNA processing"/>
    <property type="evidence" value="ECO:0007669"/>
    <property type="project" value="TreeGrafter"/>
</dbReference>
<dbReference type="Proteomes" id="UP000518752">
    <property type="component" value="Unassembled WGS sequence"/>
</dbReference>
<organism evidence="3 4">
    <name type="scientific">Collybiopsis confluens</name>
    <dbReference type="NCBI Taxonomy" id="2823264"/>
    <lineage>
        <taxon>Eukaryota</taxon>
        <taxon>Fungi</taxon>
        <taxon>Dikarya</taxon>
        <taxon>Basidiomycota</taxon>
        <taxon>Agaricomycotina</taxon>
        <taxon>Agaricomycetes</taxon>
        <taxon>Agaricomycetidae</taxon>
        <taxon>Agaricales</taxon>
        <taxon>Marasmiineae</taxon>
        <taxon>Omphalotaceae</taxon>
        <taxon>Collybiopsis</taxon>
    </lineage>
</organism>